<feature type="region of interest" description="Disordered" evidence="1">
    <location>
        <begin position="136"/>
        <end position="180"/>
    </location>
</feature>
<dbReference type="PANTHER" id="PTHR37241:SF1">
    <property type="entry name" value="NEUROFILAMENT HEAVY PROTEIN"/>
    <property type="match status" value="1"/>
</dbReference>
<feature type="compositionally biased region" description="Polar residues" evidence="1">
    <location>
        <begin position="491"/>
        <end position="512"/>
    </location>
</feature>
<keyword evidence="3" id="KW-1185">Reference proteome</keyword>
<dbReference type="PANTHER" id="PTHR37241">
    <property type="entry name" value="NEUROFILAMENT HEAVY PROTEIN"/>
    <property type="match status" value="1"/>
</dbReference>
<feature type="compositionally biased region" description="Basic and acidic residues" evidence="1">
    <location>
        <begin position="338"/>
        <end position="385"/>
    </location>
</feature>
<feature type="compositionally biased region" description="Acidic residues" evidence="1">
    <location>
        <begin position="386"/>
        <end position="397"/>
    </location>
</feature>
<comment type="caution">
    <text evidence="2">The sequence shown here is derived from an EMBL/GenBank/DDBJ whole genome shotgun (WGS) entry which is preliminary data.</text>
</comment>
<name>A0A7J7CGS1_TRIWF</name>
<feature type="compositionally biased region" description="Basic residues" evidence="1">
    <location>
        <begin position="411"/>
        <end position="425"/>
    </location>
</feature>
<accession>A0A7J7CGS1</accession>
<evidence type="ECO:0000313" key="3">
    <source>
        <dbReference type="Proteomes" id="UP000593562"/>
    </source>
</evidence>
<organism evidence="2 3">
    <name type="scientific">Tripterygium wilfordii</name>
    <name type="common">Thunder God vine</name>
    <dbReference type="NCBI Taxonomy" id="458696"/>
    <lineage>
        <taxon>Eukaryota</taxon>
        <taxon>Viridiplantae</taxon>
        <taxon>Streptophyta</taxon>
        <taxon>Embryophyta</taxon>
        <taxon>Tracheophyta</taxon>
        <taxon>Spermatophyta</taxon>
        <taxon>Magnoliopsida</taxon>
        <taxon>eudicotyledons</taxon>
        <taxon>Gunneridae</taxon>
        <taxon>Pentapetalae</taxon>
        <taxon>rosids</taxon>
        <taxon>fabids</taxon>
        <taxon>Celastrales</taxon>
        <taxon>Celastraceae</taxon>
        <taxon>Tripterygium</taxon>
    </lineage>
</organism>
<feature type="compositionally biased region" description="Polar residues" evidence="1">
    <location>
        <begin position="521"/>
        <end position="556"/>
    </location>
</feature>
<dbReference type="OrthoDB" id="785936at2759"/>
<sequence>MEDIAPSTPIKGRIEEGEEEDFYENIEAPKFVDLSAPDRYPPTDDRYWFCLRVGCDQKHEEEMDSEAIYKNFVLRVMAARSPNVRLRKGLCKKDSSTNLRCPLTVPAKSSRSRVSRLALISSMSKKMAEPKVKAKAFPKHSATPNPKAKQASVAAKALTTPSNKKHRDPDTFRSARNPKPTAIAVPNNRVVAKALVFHSPKKTVKGKALVFHSPKKTVNIKASLELKKLCSGMKKLEITSGKKGEQGGYDRILPSDGVRKQLRGREVKSRVYNSFKSQKHKGQDAKSTDQLTINSKDKVEKCCQDENESRNVEADKKSGVASFEERSTSDTSNNDEGNENRLSDGMTNKESDNEECKSIPDERGVTQIIKTDEKGGNASVSHDKENDDEVTESDDKENDVASDPNREPNHHNRQTQKKVFGKHGTCKNISKTTGGMAKPSKESSSTAANTQGVKYRKPKPTNPKPFRLRTDERGILKEANLEKRLQHAIQEESTTTSKLTWGNSVRKQQKAIQPNIGASCKLTSTQRHSVCTHRQTNPGGPQSGNSPDKAANTMNDQPKRSKLKLTRPQRAAPSKQDKGSLMKPGKLCAIEETSSTTTRSKEAENADDNGVCEATTASASAISRTLPLGKRPATIRKEPNCHSIHVPKSCTRRVA</sequence>
<reference evidence="2 3" key="1">
    <citation type="journal article" date="2020" name="Nat. Commun.">
        <title>Genome of Tripterygium wilfordii and identification of cytochrome P450 involved in triptolide biosynthesis.</title>
        <authorList>
            <person name="Tu L."/>
            <person name="Su P."/>
            <person name="Zhang Z."/>
            <person name="Gao L."/>
            <person name="Wang J."/>
            <person name="Hu T."/>
            <person name="Zhou J."/>
            <person name="Zhang Y."/>
            <person name="Zhao Y."/>
            <person name="Liu Y."/>
            <person name="Song Y."/>
            <person name="Tong Y."/>
            <person name="Lu Y."/>
            <person name="Yang J."/>
            <person name="Xu C."/>
            <person name="Jia M."/>
            <person name="Peters R.J."/>
            <person name="Huang L."/>
            <person name="Gao W."/>
        </authorList>
    </citation>
    <scope>NUCLEOTIDE SEQUENCE [LARGE SCALE GENOMIC DNA]</scope>
    <source>
        <strain evidence="3">cv. XIE 37</strain>
        <tissue evidence="2">Leaf</tissue>
    </source>
</reference>
<protein>
    <submittedName>
        <fullName evidence="2">Uncharacterized protein</fullName>
    </submittedName>
</protein>
<dbReference type="AlphaFoldDB" id="A0A7J7CGS1"/>
<evidence type="ECO:0000256" key="1">
    <source>
        <dbReference type="SAM" id="MobiDB-lite"/>
    </source>
</evidence>
<gene>
    <name evidence="2" type="ORF">HS088_TW17G00795</name>
</gene>
<proteinExistence type="predicted"/>
<dbReference type="Proteomes" id="UP000593562">
    <property type="component" value="Unassembled WGS sequence"/>
</dbReference>
<dbReference type="FunCoup" id="A0A7J7CGS1">
    <property type="interactions" value="698"/>
</dbReference>
<feature type="region of interest" description="Disordered" evidence="1">
    <location>
        <begin position="486"/>
        <end position="611"/>
    </location>
</feature>
<dbReference type="EMBL" id="JAAARO010000017">
    <property type="protein sequence ID" value="KAF5733253.1"/>
    <property type="molecule type" value="Genomic_DNA"/>
</dbReference>
<feature type="compositionally biased region" description="Basic and acidic residues" evidence="1">
    <location>
        <begin position="295"/>
        <end position="328"/>
    </location>
</feature>
<feature type="region of interest" description="Disordered" evidence="1">
    <location>
        <begin position="271"/>
        <end position="473"/>
    </location>
</feature>
<dbReference type="InParanoid" id="A0A7J7CGS1"/>
<feature type="compositionally biased region" description="Polar residues" evidence="1">
    <location>
        <begin position="442"/>
        <end position="452"/>
    </location>
</feature>
<evidence type="ECO:0000313" key="2">
    <source>
        <dbReference type="EMBL" id="KAF5733253.1"/>
    </source>
</evidence>